<name>A0A844DRX4_9FIRM</name>
<dbReference type="EMBL" id="WKQN01000004">
    <property type="protein sequence ID" value="MSC62984.1"/>
    <property type="molecule type" value="Genomic_DNA"/>
</dbReference>
<dbReference type="PANTHER" id="PTHR37829:SF3">
    <property type="entry name" value="PROTEIN JAYE-RELATED"/>
    <property type="match status" value="1"/>
</dbReference>
<sequence>MYDVTYEEILERMLARVSDKFDKREGSVIFDTHSPTAIELQLLYVELNTLIAEAYGDSASREFLIRRCKERGITPYEATKAILKGEFTPKNIDVTGQRFNISSFNFIVLEKIADGEYQVQCETPGIVGNQQLGTMIPIEYIEGLETAELTGVLIPGEDEEDTEDLRKRYFDSFNEKAFGGNVQDYLEKTNAIPGVGSTKVTRVWNGDIRPADMIPTAKVKTWYEGIIGTLDQEVALWLSNVYMAAAEKKLTTGGTVLLTILNSDYGVASDTLIQTVQNTIDPAENAGEGYGLAPIGHVVSVKSAKEVTVTLKTKITFDTGYSWSNLQNSIDTAVQDYLLELRKGWADTAYLVIRISQIETRLLSIKGIVDIENTKINGSTDNLTLGKYEVPVFGGASA</sequence>
<dbReference type="Proteomes" id="UP000461506">
    <property type="component" value="Unassembled WGS sequence"/>
</dbReference>
<accession>A0A844DRX4</accession>
<dbReference type="PANTHER" id="PTHR37829">
    <property type="entry name" value="PHAGE-LIKE ELEMENT PBSX PROTEIN XKDT"/>
    <property type="match status" value="1"/>
</dbReference>
<gene>
    <name evidence="4" type="ORF">GKD95_06455</name>
</gene>
<evidence type="ECO:0000256" key="1">
    <source>
        <dbReference type="ARBA" id="ARBA00038087"/>
    </source>
</evidence>
<dbReference type="InterPro" id="IPR058530">
    <property type="entry name" value="Baseplate_J-like_C"/>
</dbReference>
<evidence type="ECO:0000259" key="2">
    <source>
        <dbReference type="Pfam" id="PF26078"/>
    </source>
</evidence>
<feature type="domain" description="Baseplate J-like central" evidence="2">
    <location>
        <begin position="238"/>
        <end position="303"/>
    </location>
</feature>
<comment type="similarity">
    <text evidence="1">Belongs to the Mu gp47/PBSX XkdT family.</text>
</comment>
<dbReference type="InterPro" id="IPR052399">
    <property type="entry name" value="Phage_Baseplate_Assmbl_Protein"/>
</dbReference>
<dbReference type="AlphaFoldDB" id="A0A844DRX4"/>
<dbReference type="Pfam" id="PF26079">
    <property type="entry name" value="Baseplate_J_C"/>
    <property type="match status" value="1"/>
</dbReference>
<evidence type="ECO:0000313" key="5">
    <source>
        <dbReference type="Proteomes" id="UP000461506"/>
    </source>
</evidence>
<dbReference type="RefSeq" id="WP_154276896.1">
    <property type="nucleotide sequence ID" value="NZ_WKQN01000004.1"/>
</dbReference>
<evidence type="ECO:0000313" key="4">
    <source>
        <dbReference type="EMBL" id="MSC62984.1"/>
    </source>
</evidence>
<feature type="domain" description="Baseplate J-like C-terminal" evidence="3">
    <location>
        <begin position="309"/>
        <end position="395"/>
    </location>
</feature>
<comment type="caution">
    <text evidence="4">The sequence shown here is derived from an EMBL/GenBank/DDBJ whole genome shotgun (WGS) entry which is preliminary data.</text>
</comment>
<protein>
    <submittedName>
        <fullName evidence="4">Phage tail protein</fullName>
    </submittedName>
</protein>
<organism evidence="4 5">
    <name type="scientific">Faecalibacterium prausnitzii</name>
    <dbReference type="NCBI Taxonomy" id="853"/>
    <lineage>
        <taxon>Bacteria</taxon>
        <taxon>Bacillati</taxon>
        <taxon>Bacillota</taxon>
        <taxon>Clostridia</taxon>
        <taxon>Eubacteriales</taxon>
        <taxon>Oscillospiraceae</taxon>
        <taxon>Faecalibacterium</taxon>
    </lineage>
</organism>
<dbReference type="Pfam" id="PF26078">
    <property type="entry name" value="Baseplate_J_M"/>
    <property type="match status" value="1"/>
</dbReference>
<reference evidence="4 5" key="1">
    <citation type="journal article" date="2019" name="Nat. Med.">
        <title>A library of human gut bacterial isolates paired with longitudinal multiomics data enables mechanistic microbiome research.</title>
        <authorList>
            <person name="Poyet M."/>
            <person name="Groussin M."/>
            <person name="Gibbons S.M."/>
            <person name="Avila-Pacheco J."/>
            <person name="Jiang X."/>
            <person name="Kearney S.M."/>
            <person name="Perrotta A.R."/>
            <person name="Berdy B."/>
            <person name="Zhao S."/>
            <person name="Lieberman T.D."/>
            <person name="Swanson P.K."/>
            <person name="Smith M."/>
            <person name="Roesemann S."/>
            <person name="Alexander J.E."/>
            <person name="Rich S.A."/>
            <person name="Livny J."/>
            <person name="Vlamakis H."/>
            <person name="Clish C."/>
            <person name="Bullock K."/>
            <person name="Deik A."/>
            <person name="Scott J."/>
            <person name="Pierce K.A."/>
            <person name="Xavier R.J."/>
            <person name="Alm E.J."/>
        </authorList>
    </citation>
    <scope>NUCLEOTIDE SEQUENCE [LARGE SCALE GENOMIC DNA]</scope>
    <source>
        <strain evidence="4 5">BIOML-A1</strain>
    </source>
</reference>
<proteinExistence type="inferred from homology"/>
<dbReference type="InterPro" id="IPR058531">
    <property type="entry name" value="Baseplate_J_M"/>
</dbReference>
<evidence type="ECO:0000259" key="3">
    <source>
        <dbReference type="Pfam" id="PF26079"/>
    </source>
</evidence>